<protein>
    <submittedName>
        <fullName evidence="4">Secreted protein</fullName>
    </submittedName>
</protein>
<reference evidence="4" key="1">
    <citation type="submission" date="2017-02" db="UniProtKB">
        <authorList>
            <consortium name="WormBaseParasite"/>
        </authorList>
    </citation>
    <scope>IDENTIFICATION</scope>
</reference>
<evidence type="ECO:0000313" key="4">
    <source>
        <dbReference type="WBParaSite" id="PTRK_0000792300.1"/>
    </source>
</evidence>
<feature type="compositionally biased region" description="Basic and acidic residues" evidence="1">
    <location>
        <begin position="205"/>
        <end position="217"/>
    </location>
</feature>
<sequence length="869" mass="96978">MLSLALCLVWGLTAPQVQAQAPRDRTDPADPERRCRPVAGRVVGSRARRPDLDLPPAARRDVFGWRAVQCRRRQILSRPHHRQRLDQRPEGPVRADPQRRGRRPGHPAHPTVPADGDTALCPGLGRRGDGVAEQRRDQRRHAGRHWPVQTARLAARQPADPDPPRRLLGHAAAPEHRRLPLHQRPDRRLRRRQRRRRGRLPQLSRARERAVQRRADAPRPVLRHRPRGPDSGGHVRLRPADRQPLFASGAGLCRPDRPLSARPGQGASTAGRGGLSQRHRRHPAPAAPPLCPAQRRGADFAAGRSGHPREDREPGMGPMAGSGVQAPPVRPDHRRTRRADGLRHIWPQGVLFRLRQPRLRRPAGAGPDPARRGARCAASCHSGPRAEDRPARHHERGLCPHRPRQGAERQSGPVATRAQERLDPRPDHSGTAVPLPAGGRHHHRERLLPARPRPTGLPGHHPARPDRGAERGGGPGLRRGSGGGHRRQADRPLRRPLDGHGPFRPRRAVDDHGRGAELPRRGLRRRRHRRRNRHAAGPDSRRARRLDRRTSHARQRPDLRLPRPVAGRDDHSRHGAGRDQRRHRHRRLQHSRLHPCRARRGARAVDPRIRSGRPHGGQVQGPDLAPAHPAQSDEPAGRAGGDPVRRRHRGRGGPVLCRSWRPAAHAQLGPDAGRSPDHDRLRAPVDRFDADPEERQPVRRPRRDPRPRRRERLGQVNDGAGRAGPDAAPCDHDRRDPPERSGRLERPRRRDAAGSRPRRWHHLSGADDGAEPRHDHRRSGRRDGAPAQKGLAQGGPRRRPFRAGSRRPARRTLPPEPLSARVVGRPEPARRHRHRHRPDAQAADRGRGDDGAGRDDAGSGAGPADTAGA</sequence>
<dbReference type="WBParaSite" id="PTRK_0000792300.1">
    <property type="protein sequence ID" value="PTRK_0000792300.1"/>
    <property type="gene ID" value="PTRK_0000792300"/>
</dbReference>
<evidence type="ECO:0000256" key="2">
    <source>
        <dbReference type="SAM" id="SignalP"/>
    </source>
</evidence>
<feature type="compositionally biased region" description="Basic and acidic residues" evidence="1">
    <location>
        <begin position="126"/>
        <end position="136"/>
    </location>
</feature>
<feature type="compositionally biased region" description="Basic residues" evidence="1">
    <location>
        <begin position="580"/>
        <end position="602"/>
    </location>
</feature>
<feature type="compositionally biased region" description="Basic and acidic residues" evidence="1">
    <location>
        <begin position="838"/>
        <end position="857"/>
    </location>
</feature>
<feature type="compositionally biased region" description="Basic residues" evidence="1">
    <location>
        <begin position="542"/>
        <end position="554"/>
    </location>
</feature>
<evidence type="ECO:0000313" key="3">
    <source>
        <dbReference type="Proteomes" id="UP000038045"/>
    </source>
</evidence>
<name>A0A0N4ZJ11_PARTI</name>
<feature type="compositionally biased region" description="Basic residues" evidence="1">
    <location>
        <begin position="698"/>
        <end position="711"/>
    </location>
</feature>
<feature type="compositionally biased region" description="Basic and acidic residues" evidence="1">
    <location>
        <begin position="674"/>
        <end position="697"/>
    </location>
</feature>
<feature type="compositionally biased region" description="Low complexity" evidence="1">
    <location>
        <begin position="718"/>
        <end position="728"/>
    </location>
</feature>
<feature type="compositionally biased region" description="Basic and acidic residues" evidence="1">
    <location>
        <begin position="418"/>
        <end position="428"/>
    </location>
</feature>
<organism evidence="3 4">
    <name type="scientific">Parastrongyloides trichosuri</name>
    <name type="common">Possum-specific nematode worm</name>
    <dbReference type="NCBI Taxonomy" id="131310"/>
    <lineage>
        <taxon>Eukaryota</taxon>
        <taxon>Metazoa</taxon>
        <taxon>Ecdysozoa</taxon>
        <taxon>Nematoda</taxon>
        <taxon>Chromadorea</taxon>
        <taxon>Rhabditida</taxon>
        <taxon>Tylenchina</taxon>
        <taxon>Panagrolaimomorpha</taxon>
        <taxon>Strongyloidoidea</taxon>
        <taxon>Strongyloididae</taxon>
        <taxon>Parastrongyloides</taxon>
    </lineage>
</organism>
<feature type="compositionally biased region" description="Gly residues" evidence="1">
    <location>
        <begin position="471"/>
        <end position="483"/>
    </location>
</feature>
<dbReference type="AlphaFoldDB" id="A0A0N4ZJ11"/>
<feature type="signal peptide" evidence="2">
    <location>
        <begin position="1"/>
        <end position="19"/>
    </location>
</feature>
<feature type="compositionally biased region" description="Basic and acidic residues" evidence="1">
    <location>
        <begin position="84"/>
        <end position="99"/>
    </location>
</feature>
<keyword evidence="2" id="KW-0732">Signal</keyword>
<feature type="region of interest" description="Disordered" evidence="1">
    <location>
        <begin position="357"/>
        <end position="869"/>
    </location>
</feature>
<proteinExistence type="predicted"/>
<feature type="chain" id="PRO_5005891793" evidence="2">
    <location>
        <begin position="20"/>
        <end position="869"/>
    </location>
</feature>
<feature type="compositionally biased region" description="Basic and acidic residues" evidence="1">
    <location>
        <begin position="555"/>
        <end position="579"/>
    </location>
</feature>
<feature type="compositionally biased region" description="Basic residues" evidence="1">
    <location>
        <begin position="187"/>
        <end position="199"/>
    </location>
</feature>
<feature type="compositionally biased region" description="Basic and acidic residues" evidence="1">
    <location>
        <begin position="173"/>
        <end position="186"/>
    </location>
</feature>
<keyword evidence="3" id="KW-1185">Reference proteome</keyword>
<feature type="compositionally biased region" description="Basic residues" evidence="1">
    <location>
        <begin position="796"/>
        <end position="810"/>
    </location>
</feature>
<evidence type="ECO:0000256" key="1">
    <source>
        <dbReference type="SAM" id="MobiDB-lite"/>
    </source>
</evidence>
<accession>A0A0N4ZJ11</accession>
<dbReference type="Proteomes" id="UP000038045">
    <property type="component" value="Unplaced"/>
</dbReference>
<feature type="compositionally biased region" description="Basic residues" evidence="1">
    <location>
        <begin position="391"/>
        <end position="404"/>
    </location>
</feature>
<feature type="region of interest" description="Disordered" evidence="1">
    <location>
        <begin position="74"/>
        <end position="336"/>
    </location>
</feature>
<feature type="compositionally biased region" description="Basic residues" evidence="1">
    <location>
        <begin position="74"/>
        <end position="83"/>
    </location>
</feature>
<feature type="compositionally biased region" description="Basic and acidic residues" evidence="1">
    <location>
        <begin position="487"/>
        <end position="498"/>
    </location>
</feature>
<feature type="compositionally biased region" description="Basic and acidic residues" evidence="1">
    <location>
        <begin position="729"/>
        <end position="753"/>
    </location>
</feature>
<feature type="compositionally biased region" description="Basic and acidic residues" evidence="1">
    <location>
        <begin position="507"/>
        <end position="520"/>
    </location>
</feature>
<feature type="compositionally biased region" description="Basic residues" evidence="1">
    <location>
        <begin position="521"/>
        <end position="534"/>
    </location>
</feature>